<accession>A0A4R6ZKK4</accession>
<gene>
    <name evidence="1" type="ORF">DFP96_10699</name>
</gene>
<name>A0A4R6ZKK4_9LIST</name>
<comment type="caution">
    <text evidence="1">The sequence shown here is derived from an EMBL/GenBank/DDBJ whole genome shotgun (WGS) entry which is preliminary data.</text>
</comment>
<sequence>MEMDFFFFADKPVFQETAELVGVNKVCGEDLFIIETGGVSLSYQVDDVEIWVVKGRGEVFLPDHAKEAVFIEDTLLWKIPRNTIAQYRITSNDLEKMKCIKKESWKNYCLTSSWKSALMDVWIDEYVNEPSLKETKKAFNNNVLRKIETTFDVSASSIKRFMASLGENVITRRDQQLHIVDLSALCKWIEHSYDFPEDKRRRLN</sequence>
<dbReference type="STRING" id="1265846.PROCOU_02899"/>
<evidence type="ECO:0000313" key="1">
    <source>
        <dbReference type="EMBL" id="TDR52893.1"/>
    </source>
</evidence>
<keyword evidence="2" id="KW-1185">Reference proteome</keyword>
<dbReference type="OrthoDB" id="9875912at2"/>
<evidence type="ECO:0000313" key="2">
    <source>
        <dbReference type="Proteomes" id="UP000295558"/>
    </source>
</evidence>
<reference evidence="1 2" key="1">
    <citation type="submission" date="2019-03" db="EMBL/GenBank/DDBJ databases">
        <title>Genomic Encyclopedia of Type Strains, Phase III (KMG-III): the genomes of soil and plant-associated and newly described type strains.</title>
        <authorList>
            <person name="Whitman W."/>
        </authorList>
    </citation>
    <scope>NUCLEOTIDE SEQUENCE [LARGE SCALE GENOMIC DNA]</scope>
    <source>
        <strain evidence="1 2">CECT 7972</strain>
    </source>
</reference>
<dbReference type="EMBL" id="SNZK01000006">
    <property type="protein sequence ID" value="TDR52893.1"/>
    <property type="molecule type" value="Genomic_DNA"/>
</dbReference>
<organism evidence="1 2">
    <name type="scientific">Listeria rocourtiae</name>
    <dbReference type="NCBI Taxonomy" id="647910"/>
    <lineage>
        <taxon>Bacteria</taxon>
        <taxon>Bacillati</taxon>
        <taxon>Bacillota</taxon>
        <taxon>Bacilli</taxon>
        <taxon>Bacillales</taxon>
        <taxon>Listeriaceae</taxon>
        <taxon>Listeria</taxon>
    </lineage>
</organism>
<dbReference type="RefSeq" id="WP_036069461.1">
    <property type="nucleotide sequence ID" value="NZ_JAASUO010000003.1"/>
</dbReference>
<dbReference type="Proteomes" id="UP000295558">
    <property type="component" value="Unassembled WGS sequence"/>
</dbReference>
<dbReference type="AlphaFoldDB" id="A0A4R6ZKK4"/>
<proteinExistence type="predicted"/>
<protein>
    <submittedName>
        <fullName evidence="1">Uncharacterized protein</fullName>
    </submittedName>
</protein>